<organism evidence="3 4">
    <name type="scientific">Legionella impletisoli</name>
    <dbReference type="NCBI Taxonomy" id="343510"/>
    <lineage>
        <taxon>Bacteria</taxon>
        <taxon>Pseudomonadati</taxon>
        <taxon>Pseudomonadota</taxon>
        <taxon>Gammaproteobacteria</taxon>
        <taxon>Legionellales</taxon>
        <taxon>Legionellaceae</taxon>
        <taxon>Legionella</taxon>
    </lineage>
</organism>
<dbReference type="RefSeq" id="WP_131776004.1">
    <property type="nucleotide sequence ID" value="NZ_BMOB01000002.1"/>
</dbReference>
<dbReference type="EMBL" id="BMOB01000002">
    <property type="protein sequence ID" value="GGI79173.1"/>
    <property type="molecule type" value="Genomic_DNA"/>
</dbReference>
<protein>
    <recommendedName>
        <fullName evidence="5">Coiled coil domain-containing protein</fullName>
    </recommendedName>
</protein>
<feature type="compositionally biased region" description="Pro residues" evidence="2">
    <location>
        <begin position="451"/>
        <end position="464"/>
    </location>
</feature>
<reference evidence="3" key="2">
    <citation type="submission" date="2020-09" db="EMBL/GenBank/DDBJ databases">
        <authorList>
            <person name="Sun Q."/>
            <person name="Ohkuma M."/>
        </authorList>
    </citation>
    <scope>NUCLEOTIDE SEQUENCE</scope>
    <source>
        <strain evidence="3">JCM 13919</strain>
    </source>
</reference>
<dbReference type="AlphaFoldDB" id="A0A917JQX9"/>
<evidence type="ECO:0000313" key="4">
    <source>
        <dbReference type="Proteomes" id="UP000630149"/>
    </source>
</evidence>
<gene>
    <name evidence="3" type="ORF">GCM10007966_04590</name>
</gene>
<feature type="coiled-coil region" evidence="1">
    <location>
        <begin position="191"/>
        <end position="218"/>
    </location>
</feature>
<feature type="region of interest" description="Disordered" evidence="2">
    <location>
        <begin position="440"/>
        <end position="464"/>
    </location>
</feature>
<comment type="caution">
    <text evidence="3">The sequence shown here is derived from an EMBL/GenBank/DDBJ whole genome shotgun (WGS) entry which is preliminary data.</text>
</comment>
<evidence type="ECO:0008006" key="5">
    <source>
        <dbReference type="Google" id="ProtNLM"/>
    </source>
</evidence>
<keyword evidence="1" id="KW-0175">Coiled coil</keyword>
<proteinExistence type="predicted"/>
<evidence type="ECO:0000313" key="3">
    <source>
        <dbReference type="EMBL" id="GGI79173.1"/>
    </source>
</evidence>
<sequence>MLFPLFLVGATVKAVYRPGKHSTLKTPQEKQAAVLEFLTSIGFEKGLDTAELYTHYNDNRKKSLTDFGDLKLGDKSLHEHLKDVDENNPDLVALQQAISEALVLDENFKKAQEEYEKQIEALNRHIADPKSPFNAYELEHAVQRLKNETKKSLNQQQQAELKSFGKIFEKEENKQRLATVLGIQDDDPKRGEKLDQAIEALKKELKDSQADNKQRVTEPLEKSHAEMLKQLEYENERVFALAGLYNKSKAVKQYIDNLHAQNRNSVAPDANAYLTITEKAVLFKGIKIEDLPVLETQTGRTIQKQGNGEFSMKLPRPIFSPAYHRGWNKKMKEDLQSLALMVKASGYDKITMDISHTDPERCAKLAMEAYEACRKTGFDSKNITIKVNGVEKKVDELFKGRADRYKAIEARAQNTVQVKERIKPFVTSEHSLHIKNELLGIKQSATGPEQQPTPSPTSPSPSTT</sequence>
<keyword evidence="4" id="KW-1185">Reference proteome</keyword>
<name>A0A917JQX9_9GAMM</name>
<accession>A0A917JQX9</accession>
<evidence type="ECO:0000256" key="2">
    <source>
        <dbReference type="SAM" id="MobiDB-lite"/>
    </source>
</evidence>
<dbReference type="OrthoDB" id="5651348at2"/>
<feature type="coiled-coil region" evidence="1">
    <location>
        <begin position="94"/>
        <end position="162"/>
    </location>
</feature>
<evidence type="ECO:0000256" key="1">
    <source>
        <dbReference type="SAM" id="Coils"/>
    </source>
</evidence>
<dbReference type="Proteomes" id="UP000630149">
    <property type="component" value="Unassembled WGS sequence"/>
</dbReference>
<reference evidence="3" key="1">
    <citation type="journal article" date="2014" name="Int. J. Syst. Evol. Microbiol.">
        <title>Complete genome sequence of Corynebacterium casei LMG S-19264T (=DSM 44701T), isolated from a smear-ripened cheese.</title>
        <authorList>
            <consortium name="US DOE Joint Genome Institute (JGI-PGF)"/>
            <person name="Walter F."/>
            <person name="Albersmeier A."/>
            <person name="Kalinowski J."/>
            <person name="Ruckert C."/>
        </authorList>
    </citation>
    <scope>NUCLEOTIDE SEQUENCE</scope>
    <source>
        <strain evidence="3">JCM 13919</strain>
    </source>
</reference>